<dbReference type="AlphaFoldDB" id="A0AAI9EDB7"/>
<gene>
    <name evidence="1" type="ORF">LECACI_7A009004</name>
</gene>
<evidence type="ECO:0000313" key="2">
    <source>
        <dbReference type="Proteomes" id="UP001296104"/>
    </source>
</evidence>
<organism evidence="1 2">
    <name type="scientific">Lecanosticta acicola</name>
    <dbReference type="NCBI Taxonomy" id="111012"/>
    <lineage>
        <taxon>Eukaryota</taxon>
        <taxon>Fungi</taxon>
        <taxon>Dikarya</taxon>
        <taxon>Ascomycota</taxon>
        <taxon>Pezizomycotina</taxon>
        <taxon>Dothideomycetes</taxon>
        <taxon>Dothideomycetidae</taxon>
        <taxon>Mycosphaerellales</taxon>
        <taxon>Mycosphaerellaceae</taxon>
        <taxon>Lecanosticta</taxon>
    </lineage>
</organism>
<accession>A0AAI9EDB7</accession>
<keyword evidence="2" id="KW-1185">Reference proteome</keyword>
<reference evidence="1" key="1">
    <citation type="submission" date="2023-11" db="EMBL/GenBank/DDBJ databases">
        <authorList>
            <person name="Alioto T."/>
            <person name="Alioto T."/>
            <person name="Gomez Garrido J."/>
        </authorList>
    </citation>
    <scope>NUCLEOTIDE SEQUENCE</scope>
</reference>
<dbReference type="EMBL" id="CAVMBE010000095">
    <property type="protein sequence ID" value="CAK4033846.1"/>
    <property type="molecule type" value="Genomic_DNA"/>
</dbReference>
<protein>
    <submittedName>
        <fullName evidence="1">Uncharacterized protein</fullName>
    </submittedName>
</protein>
<dbReference type="Proteomes" id="UP001296104">
    <property type="component" value="Unassembled WGS sequence"/>
</dbReference>
<sequence length="617" mass="68619">MASALNSHLTPLGYDIVVATTQGALNATMLEYISESEDLPDAAKQQRGVAKCWIYKKNTTTKKLESVPIELKDLIALTPGINPFEIDANADPDSDVGLQRLRFAGFHCAYMIKPGLPPGIDARSMPNVIEIGNDSSFVTYNMLCSEVKVCLMEYMGMDCSWSVFEQPTGTSWGFQCQVDLRMSKDDSNSHFAQLPPEIQKQILADFGSEDSFSVQRLLFDLDNAGLEVGPAMKIFAGDANVDPIAQGLINGSFLNSYFADMKQRGQPLLHVAVVSHEPDESQFRATDMAVEACQLIDERTGHPLTGLTKDQQNLSTLNYLCMSNNNKIPQVQRPGWNWMNQAESHQFDGVISFQRNTFASYLRNKLQDQVKKNCYIASSKVVLDSGSIPQYYCGFKNIGTGAITNPSNRGDIKDWLNTQNGLPTFTLHEPSTTSDLVMEWNWKQTPASNDTAGSPVTLGSMTLQPSYSCQVHFRSNQIVITQNLTISLDLMKEQDSHSGNIVDWTLTDTYTLKVDAKGKLITDLPEMLQKGHRIDNSQTLGTNSFMNFFNSVDDVIENIKNSTAFVNTEFKDFPIDVAQKFQFPGGKTFAFRSFQFSKWQDLTAAITYLDPVAAPKN</sequence>
<comment type="caution">
    <text evidence="1">The sequence shown here is derived from an EMBL/GenBank/DDBJ whole genome shotgun (WGS) entry which is preliminary data.</text>
</comment>
<proteinExistence type="predicted"/>
<name>A0AAI9EDB7_9PEZI</name>
<evidence type="ECO:0000313" key="1">
    <source>
        <dbReference type="EMBL" id="CAK4033846.1"/>
    </source>
</evidence>